<evidence type="ECO:0000259" key="2">
    <source>
        <dbReference type="Pfam" id="PF01058"/>
    </source>
</evidence>
<evidence type="ECO:0000256" key="1">
    <source>
        <dbReference type="ARBA" id="ARBA00023002"/>
    </source>
</evidence>
<dbReference type="Gene3D" id="3.40.50.700">
    <property type="entry name" value="NADH:ubiquinone oxidoreductase-like, 20kDa subunit"/>
    <property type="match status" value="1"/>
</dbReference>
<keyword evidence="10" id="KW-1185">Reference proteome</keyword>
<dbReference type="PANTHER" id="PTHR42845:SF1">
    <property type="entry name" value="HYDROGENASE SMALL SUBUNIT"/>
    <property type="match status" value="1"/>
</dbReference>
<dbReference type="InterPro" id="IPR037024">
    <property type="entry name" value="NiFe_Hase_small_N_sf"/>
</dbReference>
<dbReference type="GO" id="GO:0051536">
    <property type="term" value="F:iron-sulfur cluster binding"/>
    <property type="evidence" value="ECO:0007669"/>
    <property type="project" value="InterPro"/>
</dbReference>
<proteinExistence type="predicted"/>
<evidence type="ECO:0000313" key="9">
    <source>
        <dbReference type="Proteomes" id="UP000585609"/>
    </source>
</evidence>
<evidence type="ECO:0000313" key="10">
    <source>
        <dbReference type="Proteomes" id="UP000588083"/>
    </source>
</evidence>
<protein>
    <submittedName>
        <fullName evidence="3">NAD-reducing hydrogenase small subunit</fullName>
    </submittedName>
</protein>
<dbReference type="Proteomes" id="UP000588083">
    <property type="component" value="Unassembled WGS sequence"/>
</dbReference>
<reference evidence="7 8" key="1">
    <citation type="journal article" date="2020" name="Front. Microbiol.">
        <title>Single-cell genomics of novel Actinobacteria with the Wood-Ljungdahl pathway discovered in a serpentinizing system.</title>
        <authorList>
            <person name="Merino N."/>
            <person name="Kawai M."/>
            <person name="Boyd E.S."/>
            <person name="Colman D.R."/>
            <person name="McGlynn S.E."/>
            <person name="Nealson K.H."/>
            <person name="Kurokawa K."/>
            <person name="Hongoh Y."/>
        </authorList>
    </citation>
    <scope>NUCLEOTIDE SEQUENCE [LARGE SCALE GENOMIC DNA]</scope>
    <source>
        <strain evidence="3 8">S03</strain>
        <strain evidence="4 9">S09_30</strain>
        <strain evidence="5 10">S34</strain>
        <strain evidence="6 7">S47</strain>
    </source>
</reference>
<dbReference type="AlphaFoldDB" id="A0A6V8NET6"/>
<sequence length="183" mass="19710">MSEKTSRIKIATQWLAGCAGCHMSILDLDEELVKLLTENLELTSSPITDLKHPPQVEVGILEGAVADTSHEEVARETRARCKILIAIGDCAVFGGVVALRNLISLKTALQRAYVEAESVEGGKIPNSQELAVPLHKVKGVDQVVRVDVYLPGCPPSADAIGFTLKELLAGRKPVLSGDKLRYD</sequence>
<dbReference type="EMBL" id="BLRZ01000023">
    <property type="protein sequence ID" value="GFP29758.1"/>
    <property type="molecule type" value="Genomic_DNA"/>
</dbReference>
<accession>A0A6V8NET6</accession>
<dbReference type="Proteomes" id="UP000585609">
    <property type="component" value="Unassembled WGS sequence"/>
</dbReference>
<dbReference type="PANTHER" id="PTHR42845">
    <property type="entry name" value="COENZYME F420-REDUCING HYDROGENASE, GAMMA SUBUNIT"/>
    <property type="match status" value="1"/>
</dbReference>
<dbReference type="EMBL" id="BLSD01000166">
    <property type="protein sequence ID" value="GFP40204.1"/>
    <property type="molecule type" value="Genomic_DNA"/>
</dbReference>
<dbReference type="GO" id="GO:0016491">
    <property type="term" value="F:oxidoreductase activity"/>
    <property type="evidence" value="ECO:0007669"/>
    <property type="project" value="UniProtKB-KW"/>
</dbReference>
<dbReference type="EMBL" id="BLRU01000008">
    <property type="protein sequence ID" value="GFP18693.1"/>
    <property type="molecule type" value="Genomic_DNA"/>
</dbReference>
<evidence type="ECO:0000313" key="3">
    <source>
        <dbReference type="EMBL" id="GFP18693.1"/>
    </source>
</evidence>
<dbReference type="InterPro" id="IPR051349">
    <property type="entry name" value="Hydrogenase_assoc-protein"/>
</dbReference>
<dbReference type="EMBL" id="BLRW01000124">
    <property type="protein sequence ID" value="GFP23507.1"/>
    <property type="molecule type" value="Genomic_DNA"/>
</dbReference>
<feature type="domain" description="NADH:ubiquinone oxidoreductase-like 20kDa subunit" evidence="2">
    <location>
        <begin position="18"/>
        <end position="166"/>
    </location>
</feature>
<organism evidence="3 8">
    <name type="scientific">Candidatus Hakubella thermalkaliphila</name>
    <dbReference type="NCBI Taxonomy" id="2754717"/>
    <lineage>
        <taxon>Bacteria</taxon>
        <taxon>Bacillati</taxon>
        <taxon>Actinomycetota</taxon>
        <taxon>Actinomycetota incertae sedis</taxon>
        <taxon>Candidatus Hakubellales</taxon>
        <taxon>Candidatus Hakubellaceae</taxon>
        <taxon>Candidatus Hakubella</taxon>
    </lineage>
</organism>
<dbReference type="Proteomes" id="UP000569018">
    <property type="component" value="Unassembled WGS sequence"/>
</dbReference>
<dbReference type="SUPFAM" id="SSF56770">
    <property type="entry name" value="HydA/Nqo6-like"/>
    <property type="match status" value="1"/>
</dbReference>
<keyword evidence="1" id="KW-0560">Oxidoreductase</keyword>
<evidence type="ECO:0000313" key="5">
    <source>
        <dbReference type="EMBL" id="GFP29758.1"/>
    </source>
</evidence>
<name>A0A6V8NET6_9ACTN</name>
<evidence type="ECO:0000313" key="4">
    <source>
        <dbReference type="EMBL" id="GFP23507.1"/>
    </source>
</evidence>
<dbReference type="RefSeq" id="WP_258188922.1">
    <property type="nucleotide sequence ID" value="NZ_BLRU01000008.1"/>
</dbReference>
<dbReference type="Proteomes" id="UP000574717">
    <property type="component" value="Unassembled WGS sequence"/>
</dbReference>
<evidence type="ECO:0000313" key="8">
    <source>
        <dbReference type="Proteomes" id="UP000574717"/>
    </source>
</evidence>
<gene>
    <name evidence="3" type="ORF">HKBW3S03_00198</name>
    <name evidence="4" type="ORF">HKBW3S09_00974</name>
    <name evidence="5" type="ORF">HKBW3S34_00678</name>
    <name evidence="6" type="ORF">HKBW3S47_01900</name>
</gene>
<evidence type="ECO:0000313" key="6">
    <source>
        <dbReference type="EMBL" id="GFP40204.1"/>
    </source>
</evidence>
<evidence type="ECO:0000313" key="7">
    <source>
        <dbReference type="Proteomes" id="UP000569018"/>
    </source>
</evidence>
<dbReference type="InterPro" id="IPR006137">
    <property type="entry name" value="NADH_UbQ_OxRdtase-like_20kDa"/>
</dbReference>
<dbReference type="Pfam" id="PF01058">
    <property type="entry name" value="Oxidored_q6"/>
    <property type="match status" value="1"/>
</dbReference>
<comment type="caution">
    <text evidence="3">The sequence shown here is derived from an EMBL/GenBank/DDBJ whole genome shotgun (WGS) entry which is preliminary data.</text>
</comment>